<dbReference type="GeneID" id="17959870"/>
<protein>
    <submittedName>
        <fullName evidence="1">Uncharacterized protein</fullName>
    </submittedName>
</protein>
<gene>
    <name evidence="1" type="ORF">BigBertha_287</name>
</gene>
<dbReference type="RefSeq" id="YP_008771314.1">
    <property type="nucleotide sequence ID" value="NC_022769.1"/>
</dbReference>
<evidence type="ECO:0000313" key="2">
    <source>
        <dbReference type="Proteomes" id="UP000017644"/>
    </source>
</evidence>
<proteinExistence type="predicted"/>
<dbReference type="Proteomes" id="UP000017644">
    <property type="component" value="Segment"/>
</dbReference>
<keyword evidence="2" id="KW-1185">Reference proteome</keyword>
<dbReference type="KEGG" id="vg:17959870"/>
<name>U5PS58_9CAUD</name>
<reference evidence="1 2" key="1">
    <citation type="journal article" date="2013" name="Genome Announc.">
        <title>Complete Genome of Bacillus thuringiensis Myophage BigBertha.</title>
        <authorList>
            <person name="Ting J.H."/>
            <person name="Smyth T.B."/>
            <person name="Chamakura K.R."/>
            <person name="Kuty Everett G.F."/>
        </authorList>
    </citation>
    <scope>NUCLEOTIDE SEQUENCE [LARGE SCALE GENOMIC DNA]</scope>
</reference>
<dbReference type="EMBL" id="KF669647">
    <property type="protein sequence ID" value="AGY46795.1"/>
    <property type="molecule type" value="Genomic_DNA"/>
</dbReference>
<organism evidence="1 2">
    <name type="scientific">Bacillus phage BigBertha</name>
    <dbReference type="NCBI Taxonomy" id="1406781"/>
    <lineage>
        <taxon>Viruses</taxon>
        <taxon>Duplodnaviria</taxon>
        <taxon>Heunggongvirae</taxon>
        <taxon>Uroviricota</taxon>
        <taxon>Caudoviricetes</taxon>
        <taxon>Herelleviridae</taxon>
        <taxon>Bastillevirinae</taxon>
        <taxon>Bequatrovirus</taxon>
        <taxon>Bequatrovirus bigbertha</taxon>
    </lineage>
</organism>
<accession>U5PS58</accession>
<evidence type="ECO:0000313" key="1">
    <source>
        <dbReference type="EMBL" id="AGY46795.1"/>
    </source>
</evidence>
<sequence length="65" mass="7482">MNGFVLVNREGYKGLYVRYNKDIDSIDIRITLGCIDNVSREFSLSIEDFIFIYGHLVELGHLVEA</sequence>